<dbReference type="Gene3D" id="1.10.220.160">
    <property type="match status" value="1"/>
</dbReference>
<keyword evidence="4" id="KW-0479">Metal-binding</keyword>
<evidence type="ECO:0000259" key="8">
    <source>
        <dbReference type="PROSITE" id="PS50280"/>
    </source>
</evidence>
<reference evidence="10" key="1">
    <citation type="submission" date="2020-04" db="EMBL/GenBank/DDBJ databases">
        <title>Hybrid Assembly of Korean Phytophthora infestans isolates.</title>
        <authorList>
            <person name="Prokchorchik M."/>
            <person name="Lee Y."/>
            <person name="Seo J."/>
            <person name="Cho J.-H."/>
            <person name="Park Y.-E."/>
            <person name="Jang D.-C."/>
            <person name="Im J.-S."/>
            <person name="Choi J.-G."/>
            <person name="Park H.-J."/>
            <person name="Lee G.-B."/>
            <person name="Lee Y.-G."/>
            <person name="Hong S.-Y."/>
            <person name="Cho K."/>
            <person name="Sohn K.H."/>
        </authorList>
    </citation>
    <scope>NUCLEOTIDE SEQUENCE</scope>
    <source>
        <strain evidence="10">KR_1_A1</strain>
    </source>
</reference>
<keyword evidence="2" id="KW-0808">Transferase</keyword>
<feature type="domain" description="MYND-type" evidence="9">
    <location>
        <begin position="42"/>
        <end position="80"/>
    </location>
</feature>
<evidence type="ECO:0000313" key="10">
    <source>
        <dbReference type="EMBL" id="KAF4039500.1"/>
    </source>
</evidence>
<dbReference type="InterPro" id="IPR001214">
    <property type="entry name" value="SET_dom"/>
</dbReference>
<evidence type="ECO:0000256" key="2">
    <source>
        <dbReference type="ARBA" id="ARBA00022679"/>
    </source>
</evidence>
<keyword evidence="3" id="KW-0949">S-adenosyl-L-methionine</keyword>
<dbReference type="Gene3D" id="6.10.140.2220">
    <property type="match status" value="1"/>
</dbReference>
<dbReference type="InterPro" id="IPR002893">
    <property type="entry name" value="Znf_MYND"/>
</dbReference>
<dbReference type="PANTHER" id="PTHR12197:SF251">
    <property type="entry name" value="EG:BACR7C10.4 PROTEIN"/>
    <property type="match status" value="1"/>
</dbReference>
<dbReference type="Gene3D" id="1.25.40.10">
    <property type="entry name" value="Tetratricopeptide repeat domain"/>
    <property type="match status" value="1"/>
</dbReference>
<evidence type="ECO:0000256" key="3">
    <source>
        <dbReference type="ARBA" id="ARBA00022691"/>
    </source>
</evidence>
<dbReference type="PROSITE" id="PS01360">
    <property type="entry name" value="ZF_MYND_1"/>
    <property type="match status" value="1"/>
</dbReference>
<dbReference type="Proteomes" id="UP000602510">
    <property type="component" value="Unassembled WGS sequence"/>
</dbReference>
<dbReference type="Gene3D" id="2.170.270.10">
    <property type="entry name" value="SET domain"/>
    <property type="match status" value="1"/>
</dbReference>
<evidence type="ECO:0000256" key="1">
    <source>
        <dbReference type="ARBA" id="ARBA00022603"/>
    </source>
</evidence>
<evidence type="ECO:0000256" key="7">
    <source>
        <dbReference type="PROSITE-ProRule" id="PRU00134"/>
    </source>
</evidence>
<evidence type="ECO:0000256" key="5">
    <source>
        <dbReference type="ARBA" id="ARBA00022771"/>
    </source>
</evidence>
<name>A0A833WKI9_PHYIN</name>
<accession>A0A833WKI9</accession>
<evidence type="ECO:0000256" key="4">
    <source>
        <dbReference type="ARBA" id="ARBA00022723"/>
    </source>
</evidence>
<evidence type="ECO:0000256" key="6">
    <source>
        <dbReference type="ARBA" id="ARBA00022833"/>
    </source>
</evidence>
<dbReference type="InterPro" id="IPR046341">
    <property type="entry name" value="SET_dom_sf"/>
</dbReference>
<keyword evidence="6" id="KW-0862">Zinc</keyword>
<dbReference type="GO" id="GO:0005634">
    <property type="term" value="C:nucleus"/>
    <property type="evidence" value="ECO:0007669"/>
    <property type="project" value="TreeGrafter"/>
</dbReference>
<dbReference type="FunFam" id="2.170.270.10:FF:000013">
    <property type="entry name" value="Histone-lysine N-methyltransferase SMYD1 isoform 1"/>
    <property type="match status" value="1"/>
</dbReference>
<protein>
    <submittedName>
        <fullName evidence="10">SET domain-containing protein</fullName>
    </submittedName>
</protein>
<dbReference type="PANTHER" id="PTHR12197">
    <property type="entry name" value="HISTONE-LYSINE N-METHYLTRANSFERASE SMYD"/>
    <property type="match status" value="1"/>
</dbReference>
<proteinExistence type="predicted"/>
<sequence length="473" mass="53302">MLQFHEVVDARKGRCNVASVALRAGSCVLRTPAFCAVSSSSCGWCFAPQLSLQRCTGCRQVQYCSRRCQKLDWSQHRRECQAWRSIPVDATLPTVLLVCRLAAKLFLSSKVDQEDKNRILNLRHHLDDHTAPKQQQFCETTPLVHLLLSEYKVDKQERTPSFAELQEALKPEILKLFGQVSCNGFSIMNGVTNEPVGIGLFLQGSMFNHDCDPNCVVSFQGQEMNVHVIKDVKEGQELTISYVEVLQSTKKRQKILKDSYFFECQCSRCTTETTDDWYLDGLQCGNKGCPTGVVVLDGDRNNAVCKVCGTIRNKEEINSYEQELQTLEKLPANCEEDKWKKYQQMWEIATRRLKLHPRSSRAAVLARDISNFLTDASSVELQQQALPFCFAELHTVEWLLPKTNLPFRGSIKAQIGKLLLGGIASSVDRAEQLQQATKHLQEALSVLECAHGSASDAVRATHLILEEVYRTAQ</sequence>
<evidence type="ECO:0000313" key="11">
    <source>
        <dbReference type="Proteomes" id="UP000602510"/>
    </source>
</evidence>
<dbReference type="GO" id="GO:0008168">
    <property type="term" value="F:methyltransferase activity"/>
    <property type="evidence" value="ECO:0007669"/>
    <property type="project" value="UniProtKB-KW"/>
</dbReference>
<dbReference type="Pfam" id="PF00856">
    <property type="entry name" value="SET"/>
    <property type="match status" value="1"/>
</dbReference>
<dbReference type="AlphaFoldDB" id="A0A833WKI9"/>
<keyword evidence="11" id="KW-1185">Reference proteome</keyword>
<organism evidence="10 11">
    <name type="scientific">Phytophthora infestans</name>
    <name type="common">Potato late blight agent</name>
    <name type="synonym">Botrytis infestans</name>
    <dbReference type="NCBI Taxonomy" id="4787"/>
    <lineage>
        <taxon>Eukaryota</taxon>
        <taxon>Sar</taxon>
        <taxon>Stramenopiles</taxon>
        <taxon>Oomycota</taxon>
        <taxon>Peronosporomycetes</taxon>
        <taxon>Peronosporales</taxon>
        <taxon>Peronosporaceae</taxon>
        <taxon>Phytophthora</taxon>
    </lineage>
</organism>
<dbReference type="EMBL" id="WSZM01000174">
    <property type="protein sequence ID" value="KAF4039500.1"/>
    <property type="molecule type" value="Genomic_DNA"/>
</dbReference>
<dbReference type="InterPro" id="IPR011990">
    <property type="entry name" value="TPR-like_helical_dom_sf"/>
</dbReference>
<dbReference type="GO" id="GO:0008270">
    <property type="term" value="F:zinc ion binding"/>
    <property type="evidence" value="ECO:0007669"/>
    <property type="project" value="UniProtKB-KW"/>
</dbReference>
<feature type="domain" description="SET" evidence="8">
    <location>
        <begin position="1"/>
        <end position="243"/>
    </location>
</feature>
<dbReference type="PROSITE" id="PS50280">
    <property type="entry name" value="SET"/>
    <property type="match status" value="1"/>
</dbReference>
<keyword evidence="1" id="KW-0489">Methyltransferase</keyword>
<evidence type="ECO:0000259" key="9">
    <source>
        <dbReference type="PROSITE" id="PS50865"/>
    </source>
</evidence>
<dbReference type="GO" id="GO:0032259">
    <property type="term" value="P:methylation"/>
    <property type="evidence" value="ECO:0007669"/>
    <property type="project" value="UniProtKB-KW"/>
</dbReference>
<dbReference type="SUPFAM" id="SSF82199">
    <property type="entry name" value="SET domain"/>
    <property type="match status" value="1"/>
</dbReference>
<comment type="caution">
    <text evidence="10">The sequence shown here is derived from an EMBL/GenBank/DDBJ whole genome shotgun (WGS) entry which is preliminary data.</text>
</comment>
<dbReference type="InterPro" id="IPR050869">
    <property type="entry name" value="H3K4_H4K5_MeTrfase"/>
</dbReference>
<gene>
    <name evidence="10" type="ORF">GN244_ATG08331</name>
</gene>
<dbReference type="PROSITE" id="PS50865">
    <property type="entry name" value="ZF_MYND_2"/>
    <property type="match status" value="1"/>
</dbReference>
<keyword evidence="5 7" id="KW-0863">Zinc-finger</keyword>
<dbReference type="Pfam" id="PF01753">
    <property type="entry name" value="zf-MYND"/>
    <property type="match status" value="1"/>
</dbReference>